<sequence length="307" mass="35329">MNKQKYRKAKWPKSWIQWEVNGTTFISVPFTWLLPKLKSHLKTSYKFSPVVVGGPAVKAMPSFLSGISGVTVDTGDIKGVLQRFEPLATKTTYGCIRKCKFCLVRKTEGKFTELDEWPNLPIVCDNNILASSGSHFQKVINGLVDEWGWADFNGGIDVRILTKYHARQFARIKKAVLRIALDDNSYIDKWISAVKLLTDLGVKRSNIRSYALIGFNSDPQEAWARCMFIEKSGIMPIPMWFRRSDAMYKNKITEEQKELGWSEQERLRIMSWFYNRTILGSGHTKKSNMYIKKSFFSKIKKETNLNG</sequence>
<name>A0A1F4X3Y8_UNCKA</name>
<dbReference type="EMBL" id="MEWG01000047">
    <property type="protein sequence ID" value="OGC76271.1"/>
    <property type="molecule type" value="Genomic_DNA"/>
</dbReference>
<dbReference type="Proteomes" id="UP000176815">
    <property type="component" value="Unassembled WGS sequence"/>
</dbReference>
<organism evidence="1 2">
    <name type="scientific">candidate division WWE3 bacterium RIFOXYD1_FULL_39_9</name>
    <dbReference type="NCBI Taxonomy" id="1802649"/>
    <lineage>
        <taxon>Bacteria</taxon>
        <taxon>Katanobacteria</taxon>
    </lineage>
</organism>
<evidence type="ECO:0000313" key="2">
    <source>
        <dbReference type="Proteomes" id="UP000176815"/>
    </source>
</evidence>
<comment type="caution">
    <text evidence="1">The sequence shown here is derived from an EMBL/GenBank/DDBJ whole genome shotgun (WGS) entry which is preliminary data.</text>
</comment>
<protein>
    <recommendedName>
        <fullName evidence="3">Radical SAM core domain-containing protein</fullName>
    </recommendedName>
</protein>
<evidence type="ECO:0000313" key="1">
    <source>
        <dbReference type="EMBL" id="OGC76271.1"/>
    </source>
</evidence>
<dbReference type="AlphaFoldDB" id="A0A1F4X3Y8"/>
<proteinExistence type="predicted"/>
<gene>
    <name evidence="1" type="ORF">A2619_02345</name>
</gene>
<accession>A0A1F4X3Y8</accession>
<evidence type="ECO:0008006" key="3">
    <source>
        <dbReference type="Google" id="ProtNLM"/>
    </source>
</evidence>
<reference evidence="1 2" key="1">
    <citation type="journal article" date="2016" name="Nat. Commun.">
        <title>Thousands of microbial genomes shed light on interconnected biogeochemical processes in an aquifer system.</title>
        <authorList>
            <person name="Anantharaman K."/>
            <person name="Brown C.T."/>
            <person name="Hug L.A."/>
            <person name="Sharon I."/>
            <person name="Castelle C.J."/>
            <person name="Probst A.J."/>
            <person name="Thomas B.C."/>
            <person name="Singh A."/>
            <person name="Wilkins M.J."/>
            <person name="Karaoz U."/>
            <person name="Brodie E.L."/>
            <person name="Williams K.H."/>
            <person name="Hubbard S.S."/>
            <person name="Banfield J.F."/>
        </authorList>
    </citation>
    <scope>NUCLEOTIDE SEQUENCE [LARGE SCALE GENOMIC DNA]</scope>
</reference>